<evidence type="ECO:0000256" key="2">
    <source>
        <dbReference type="ARBA" id="ARBA00006058"/>
    </source>
</evidence>
<dbReference type="OrthoDB" id="6229420at2759"/>
<evidence type="ECO:0000313" key="11">
    <source>
        <dbReference type="Proteomes" id="UP000015101"/>
    </source>
</evidence>
<keyword evidence="11" id="KW-1185">Reference proteome</keyword>
<reference evidence="9 11" key="2">
    <citation type="journal article" date="2013" name="Nature">
        <title>Insights into bilaterian evolution from three spiralian genomes.</title>
        <authorList>
            <person name="Simakov O."/>
            <person name="Marletaz F."/>
            <person name="Cho S.J."/>
            <person name="Edsinger-Gonzales E."/>
            <person name="Havlak P."/>
            <person name="Hellsten U."/>
            <person name="Kuo D.H."/>
            <person name="Larsson T."/>
            <person name="Lv J."/>
            <person name="Arendt D."/>
            <person name="Savage R."/>
            <person name="Osoegawa K."/>
            <person name="de Jong P."/>
            <person name="Grimwood J."/>
            <person name="Chapman J.A."/>
            <person name="Shapiro H."/>
            <person name="Aerts A."/>
            <person name="Otillar R.P."/>
            <person name="Terry A.Y."/>
            <person name="Boore J.L."/>
            <person name="Grigoriev I.V."/>
            <person name="Lindberg D.R."/>
            <person name="Seaver E.C."/>
            <person name="Weisblat D.A."/>
            <person name="Putnam N.H."/>
            <person name="Rokhsar D.S."/>
        </authorList>
    </citation>
    <scope>NUCLEOTIDE SEQUENCE</scope>
</reference>
<dbReference type="EMBL" id="KB095812">
    <property type="protein sequence ID" value="ESO11685.1"/>
    <property type="molecule type" value="Genomic_DNA"/>
</dbReference>
<gene>
    <name evidence="10" type="primary">20201591</name>
    <name evidence="9" type="ORF">HELRODRAFT_166700</name>
</gene>
<name>T1EYE1_HELRO</name>
<evidence type="ECO:0000256" key="3">
    <source>
        <dbReference type="ARBA" id="ARBA00022692"/>
    </source>
</evidence>
<evidence type="ECO:0000313" key="9">
    <source>
        <dbReference type="EMBL" id="ESO11685.1"/>
    </source>
</evidence>
<dbReference type="PANTHER" id="PTHR22730">
    <property type="entry name" value="PROMININ PROM PROTEIN"/>
    <property type="match status" value="1"/>
</dbReference>
<keyword evidence="5 7" id="KW-0472">Membrane</keyword>
<proteinExistence type="inferred from homology"/>
<feature type="transmembrane region" description="Helical" evidence="7">
    <location>
        <begin position="156"/>
        <end position="179"/>
    </location>
</feature>
<dbReference type="EMBL" id="AMQM01002525">
    <property type="status" value="NOT_ANNOTATED_CDS"/>
    <property type="molecule type" value="Genomic_DNA"/>
</dbReference>
<dbReference type="Proteomes" id="UP000015101">
    <property type="component" value="Unassembled WGS sequence"/>
</dbReference>
<reference evidence="11" key="1">
    <citation type="submission" date="2012-12" db="EMBL/GenBank/DDBJ databases">
        <authorList>
            <person name="Hellsten U."/>
            <person name="Grimwood J."/>
            <person name="Chapman J.A."/>
            <person name="Shapiro H."/>
            <person name="Aerts A."/>
            <person name="Otillar R.P."/>
            <person name="Terry A.Y."/>
            <person name="Boore J.L."/>
            <person name="Simakov O."/>
            <person name="Marletaz F."/>
            <person name="Cho S.-J."/>
            <person name="Edsinger-Gonzales E."/>
            <person name="Havlak P."/>
            <person name="Kuo D.-H."/>
            <person name="Larsson T."/>
            <person name="Lv J."/>
            <person name="Arendt D."/>
            <person name="Savage R."/>
            <person name="Osoegawa K."/>
            <person name="de Jong P."/>
            <person name="Lindberg D.R."/>
            <person name="Seaver E.C."/>
            <person name="Weisblat D.A."/>
            <person name="Putnam N.H."/>
            <person name="Grigoriev I.V."/>
            <person name="Rokhsar D.S."/>
        </authorList>
    </citation>
    <scope>NUCLEOTIDE SEQUENCE</scope>
</reference>
<dbReference type="GO" id="GO:0016020">
    <property type="term" value="C:membrane"/>
    <property type="evidence" value="ECO:0007669"/>
    <property type="project" value="UniProtKB-SubCell"/>
</dbReference>
<reference evidence="10" key="3">
    <citation type="submission" date="2015-06" db="UniProtKB">
        <authorList>
            <consortium name="EnsemblMetazoa"/>
        </authorList>
    </citation>
    <scope>IDENTIFICATION</scope>
</reference>
<comment type="similarity">
    <text evidence="2">Belongs to the prominin family.</text>
</comment>
<organism evidence="10 11">
    <name type="scientific">Helobdella robusta</name>
    <name type="common">Californian leech</name>
    <dbReference type="NCBI Taxonomy" id="6412"/>
    <lineage>
        <taxon>Eukaryota</taxon>
        <taxon>Metazoa</taxon>
        <taxon>Spiralia</taxon>
        <taxon>Lophotrochozoa</taxon>
        <taxon>Annelida</taxon>
        <taxon>Clitellata</taxon>
        <taxon>Hirudinea</taxon>
        <taxon>Rhynchobdellida</taxon>
        <taxon>Glossiphoniidae</taxon>
        <taxon>Helobdella</taxon>
    </lineage>
</organism>
<feature type="transmembrane region" description="Helical" evidence="7">
    <location>
        <begin position="109"/>
        <end position="135"/>
    </location>
</feature>
<feature type="chain" id="PRO_5010980127" evidence="8">
    <location>
        <begin position="24"/>
        <end position="667"/>
    </location>
</feature>
<evidence type="ECO:0000256" key="7">
    <source>
        <dbReference type="SAM" id="Phobius"/>
    </source>
</evidence>
<dbReference type="GeneID" id="20201591"/>
<protein>
    <submittedName>
        <fullName evidence="9 10">Uncharacterized protein</fullName>
    </submittedName>
</protein>
<feature type="transmembrane region" description="Helical" evidence="7">
    <location>
        <begin position="636"/>
        <end position="658"/>
    </location>
</feature>
<comment type="subcellular location">
    <subcellularLocation>
        <location evidence="1">Membrane</location>
        <topology evidence="1">Multi-pass membrane protein</topology>
    </subcellularLocation>
</comment>
<evidence type="ECO:0000256" key="6">
    <source>
        <dbReference type="ARBA" id="ARBA00023180"/>
    </source>
</evidence>
<evidence type="ECO:0000256" key="4">
    <source>
        <dbReference type="ARBA" id="ARBA00022989"/>
    </source>
</evidence>
<evidence type="ECO:0000256" key="8">
    <source>
        <dbReference type="SAM" id="SignalP"/>
    </source>
</evidence>
<dbReference type="InterPro" id="IPR008795">
    <property type="entry name" value="Prominin"/>
</dbReference>
<dbReference type="RefSeq" id="XP_009010173.1">
    <property type="nucleotide sequence ID" value="XM_009011925.1"/>
</dbReference>
<keyword evidence="8" id="KW-0732">Signal</keyword>
<dbReference type="KEGG" id="hro:HELRODRAFT_166700"/>
<dbReference type="AlphaFoldDB" id="T1EYE1"/>
<evidence type="ECO:0000256" key="1">
    <source>
        <dbReference type="ARBA" id="ARBA00004141"/>
    </source>
</evidence>
<dbReference type="EnsemblMetazoa" id="HelroT166700">
    <property type="protein sequence ID" value="HelroP166700"/>
    <property type="gene ID" value="HelroG166700"/>
</dbReference>
<dbReference type="InParanoid" id="T1EYE1"/>
<dbReference type="PANTHER" id="PTHR22730:SF1">
    <property type="entry name" value="PROMININ-LIKE PROTEIN"/>
    <property type="match status" value="1"/>
</dbReference>
<dbReference type="CTD" id="20201591"/>
<keyword evidence="6" id="KW-0325">Glycoprotein</keyword>
<accession>T1EYE1</accession>
<dbReference type="HOGENOM" id="CLU_411788_0_0_1"/>
<feature type="signal peptide" evidence="8">
    <location>
        <begin position="1"/>
        <end position="23"/>
    </location>
</feature>
<sequence length="667" mass="72783">MQLSVRLLITISLLATFVERSDEQSGSPNVTSILNNLPQSSLWYPGLSGLYDITKSYLRTIPRTGLVEKLLNGYKLSLDNVTLTDLQNAKWTETSSLVAYILSVIASNWIYVLTLVLGLLLIALMAIFNIFLTFFRSRGGFCGNTANVGSTVYDNLLLGWSYATMSVQITFIFLTAFGAMTSSRIVSDNFYHPETSTNLPYVAGVLAPVLGTFSFIENVQNQVVQSFDTAVFTKRLNDVLENFYAVIKNALAGVNKALADDLTNLNSALTSLKSYVATMKKLKVMYENFNTTLESVRAKANSLSCLSGPCNTAKTNLATLTPLSSYPISHDWDSYSAQVDSISNKYSLGTLFRFTDFSSVISPLISSLGSLQSLVKAFDLKSYLGPYQKFVNASSTEPLFANITWKTIRTILNTISMIAIIITVVTAFTLLPVVLLNALALVLGLVCRGNVDRASENIFLVYCKNDQSLFGVIYDTVGFDSTVIGNIVKTLLVPFAGAFSTLNVTNLPLFDDTFINSINSSADSLSNFPDFNSSSSTYLYTYQNLDYLVTGSGNTSLPSLLQSLSNDVQTAKANLDSLNSTDLAATLKQNLTAGLTDFFNFLKSLTADSMKCRALYDAFSFFVTSSCENISNPLNAYWLSGAMAIIFSIPTVLTGLYMGGLITRQAI</sequence>
<keyword evidence="4 7" id="KW-1133">Transmembrane helix</keyword>
<feature type="transmembrane region" description="Helical" evidence="7">
    <location>
        <begin position="415"/>
        <end position="446"/>
    </location>
</feature>
<keyword evidence="3 7" id="KW-0812">Transmembrane</keyword>
<evidence type="ECO:0000313" key="10">
    <source>
        <dbReference type="EnsemblMetazoa" id="HelroP166700"/>
    </source>
</evidence>
<evidence type="ECO:0000256" key="5">
    <source>
        <dbReference type="ARBA" id="ARBA00023136"/>
    </source>
</evidence>